<gene>
    <name evidence="1" type="ORF">H310_07393</name>
</gene>
<protein>
    <submittedName>
        <fullName evidence="1">Uncharacterized protein</fullName>
    </submittedName>
</protein>
<dbReference type="VEuPathDB" id="FungiDB:H310_07393"/>
<dbReference type="EMBL" id="KI913964">
    <property type="protein sequence ID" value="ETW00873.1"/>
    <property type="molecule type" value="Genomic_DNA"/>
</dbReference>
<dbReference type="AlphaFoldDB" id="A0A024U5J8"/>
<dbReference type="InterPro" id="IPR011989">
    <property type="entry name" value="ARM-like"/>
</dbReference>
<accession>A0A024U5J8</accession>
<organism evidence="1">
    <name type="scientific">Aphanomyces invadans</name>
    <dbReference type="NCBI Taxonomy" id="157072"/>
    <lineage>
        <taxon>Eukaryota</taxon>
        <taxon>Sar</taxon>
        <taxon>Stramenopiles</taxon>
        <taxon>Oomycota</taxon>
        <taxon>Saprolegniomycetes</taxon>
        <taxon>Saprolegniales</taxon>
        <taxon>Verrucalvaceae</taxon>
        <taxon>Aphanomyces</taxon>
    </lineage>
</organism>
<sequence length="223" mass="24440">MPAGEYSRRPIPCDNSLEVIAVLTSTLLTATDKISVLQRLWGILHLDKATVTSMAETTLPVLLQMRLSSPEVNYWLAAVLEAFTASTSVIIHKLPARDAVLTMLAKLLRVPDPMNAFVLSKCNAANAIANLIQVGGEQAAQLIATDYSVAIVSSLCALLSLKNECSQVACLRALWRLVFHCPHVRGTVSSHLENMSEFQSNKDIVRITEELRPLLVQPEKPIK</sequence>
<name>A0A024U5J8_9STRA</name>
<evidence type="ECO:0000313" key="1">
    <source>
        <dbReference type="EMBL" id="ETW00873.1"/>
    </source>
</evidence>
<dbReference type="RefSeq" id="XP_008871008.1">
    <property type="nucleotide sequence ID" value="XM_008872786.1"/>
</dbReference>
<dbReference type="Gene3D" id="1.25.10.10">
    <property type="entry name" value="Leucine-rich Repeat Variant"/>
    <property type="match status" value="1"/>
</dbReference>
<dbReference type="GeneID" id="20084443"/>
<dbReference type="OrthoDB" id="70774at2759"/>
<dbReference type="SUPFAM" id="SSF48371">
    <property type="entry name" value="ARM repeat"/>
    <property type="match status" value="1"/>
</dbReference>
<reference evidence="1" key="1">
    <citation type="submission" date="2013-12" db="EMBL/GenBank/DDBJ databases">
        <title>The Genome Sequence of Aphanomyces invadans NJM9701.</title>
        <authorList>
            <consortium name="The Broad Institute Genomics Platform"/>
            <person name="Russ C."/>
            <person name="Tyler B."/>
            <person name="van West P."/>
            <person name="Dieguez-Uribeondo J."/>
            <person name="Young S.K."/>
            <person name="Zeng Q."/>
            <person name="Gargeya S."/>
            <person name="Fitzgerald M."/>
            <person name="Abouelleil A."/>
            <person name="Alvarado L."/>
            <person name="Chapman S.B."/>
            <person name="Gainer-Dewar J."/>
            <person name="Goldberg J."/>
            <person name="Griggs A."/>
            <person name="Gujja S."/>
            <person name="Hansen M."/>
            <person name="Howarth C."/>
            <person name="Imamovic A."/>
            <person name="Ireland A."/>
            <person name="Larimer J."/>
            <person name="McCowan C."/>
            <person name="Murphy C."/>
            <person name="Pearson M."/>
            <person name="Poon T.W."/>
            <person name="Priest M."/>
            <person name="Roberts A."/>
            <person name="Saif S."/>
            <person name="Shea T."/>
            <person name="Sykes S."/>
            <person name="Wortman J."/>
            <person name="Nusbaum C."/>
            <person name="Birren B."/>
        </authorList>
    </citation>
    <scope>NUCLEOTIDE SEQUENCE [LARGE SCALE GENOMIC DNA]</scope>
    <source>
        <strain evidence="1">NJM9701</strain>
    </source>
</reference>
<proteinExistence type="predicted"/>
<dbReference type="InterPro" id="IPR016024">
    <property type="entry name" value="ARM-type_fold"/>
</dbReference>